<evidence type="ECO:0000313" key="2">
    <source>
        <dbReference type="Proteomes" id="UP000054279"/>
    </source>
</evidence>
<reference evidence="1 2" key="1">
    <citation type="submission" date="2014-06" db="EMBL/GenBank/DDBJ databases">
        <title>Evolutionary Origins and Diversification of the Mycorrhizal Mutualists.</title>
        <authorList>
            <consortium name="DOE Joint Genome Institute"/>
            <consortium name="Mycorrhizal Genomics Consortium"/>
            <person name="Kohler A."/>
            <person name="Kuo A."/>
            <person name="Nagy L.G."/>
            <person name="Floudas D."/>
            <person name="Copeland A."/>
            <person name="Barry K.W."/>
            <person name="Cichocki N."/>
            <person name="Veneault-Fourrey C."/>
            <person name="LaButti K."/>
            <person name="Lindquist E.A."/>
            <person name="Lipzen A."/>
            <person name="Lundell T."/>
            <person name="Morin E."/>
            <person name="Murat C."/>
            <person name="Riley R."/>
            <person name="Ohm R."/>
            <person name="Sun H."/>
            <person name="Tunlid A."/>
            <person name="Henrissat B."/>
            <person name="Grigoriev I.V."/>
            <person name="Hibbett D.S."/>
            <person name="Martin F."/>
        </authorList>
    </citation>
    <scope>NUCLEOTIDE SEQUENCE [LARGE SCALE GENOMIC DNA]</scope>
    <source>
        <strain evidence="1 2">SS14</strain>
    </source>
</reference>
<proteinExistence type="predicted"/>
<keyword evidence="2" id="KW-1185">Reference proteome</keyword>
<name>A0A0C9VZS4_SPHS4</name>
<protein>
    <submittedName>
        <fullName evidence="1">Uncharacterized protein</fullName>
    </submittedName>
</protein>
<gene>
    <name evidence="1" type="ORF">M422DRAFT_251907</name>
</gene>
<evidence type="ECO:0000313" key="1">
    <source>
        <dbReference type="EMBL" id="KIJ44620.1"/>
    </source>
</evidence>
<dbReference type="HOGENOM" id="CLU_416884_0_0_1"/>
<dbReference type="EMBL" id="KN837116">
    <property type="protein sequence ID" value="KIJ44620.1"/>
    <property type="molecule type" value="Genomic_DNA"/>
</dbReference>
<organism evidence="1 2">
    <name type="scientific">Sphaerobolus stellatus (strain SS14)</name>
    <dbReference type="NCBI Taxonomy" id="990650"/>
    <lineage>
        <taxon>Eukaryota</taxon>
        <taxon>Fungi</taxon>
        <taxon>Dikarya</taxon>
        <taxon>Basidiomycota</taxon>
        <taxon>Agaricomycotina</taxon>
        <taxon>Agaricomycetes</taxon>
        <taxon>Phallomycetidae</taxon>
        <taxon>Geastrales</taxon>
        <taxon>Sphaerobolaceae</taxon>
        <taxon>Sphaerobolus</taxon>
    </lineage>
</organism>
<sequence>MSFSLISGNFALSALSRIDPYASTTNEPEEEDCIYYRSRVMGNDTEIPTIIRVFLPRSSSPVKDATLANIHGRFFTTQDGTIFIEAIHVTYYSNWSISSLSAAVPRPRVTISGHVHLSIKMDSGTVLFHLKAFAYVSGLYQLSSAIGAIVPNKRWPNGPPIPKPFSPVHITGPIDCIDSVTGFPVVTVEEITPEIGNRKAGLLAYQAQQEMDKARKKEIPNYRSGLLPDLKFSYRTSTASLASIIPSHGLWPAVLERNPGDTMDTGIRYDPFTDNQANNILPPPYSDQCSRRFESMVITTSLTPPLAEPASKEGARVVTFDPSLFLRTKGNSDNFPSTLRRRKTLPDIPLRRSARLNKSNAVPTRTLRRGRSADNGVAIDGIRRASIVPNNRWPGGVPSPKVNSPIHVSGPIDCIDDNTKLPVITVEELILEVGNRKLGELAYEAMFQLAAQGMPNSHIPPHDLAADSAYNYRPSSVSIASAPPLPNFWPIPLERPKGATHETGIEYPPFGVQELNDPFDSSGSPMEITEESNIPPSMSFPLPYIASSSNLYNPHENTTTVDYQAKGKDRSSFIALCQNRPICSGAGLRHSSVEPASITVNSSTNERKRNSESIYVSRRLRRRWNGTSFFHSASVISDSLKEERSREGSVVTLKSDSG</sequence>
<dbReference type="Proteomes" id="UP000054279">
    <property type="component" value="Unassembled WGS sequence"/>
</dbReference>
<accession>A0A0C9VZS4</accession>
<dbReference type="AlphaFoldDB" id="A0A0C9VZS4"/>